<feature type="region of interest" description="Disordered" evidence="1">
    <location>
        <begin position="714"/>
        <end position="760"/>
    </location>
</feature>
<feature type="compositionally biased region" description="Basic and acidic residues" evidence="1">
    <location>
        <begin position="240"/>
        <end position="255"/>
    </location>
</feature>
<feature type="region of interest" description="Disordered" evidence="1">
    <location>
        <begin position="773"/>
        <end position="828"/>
    </location>
</feature>
<feature type="compositionally biased region" description="Basic and acidic residues" evidence="1">
    <location>
        <begin position="597"/>
        <end position="613"/>
    </location>
</feature>
<feature type="region of interest" description="Disordered" evidence="1">
    <location>
        <begin position="128"/>
        <end position="186"/>
    </location>
</feature>
<feature type="region of interest" description="Disordered" evidence="1">
    <location>
        <begin position="413"/>
        <end position="461"/>
    </location>
</feature>
<feature type="compositionally biased region" description="Basic and acidic residues" evidence="1">
    <location>
        <begin position="450"/>
        <end position="461"/>
    </location>
</feature>
<dbReference type="VEuPathDB" id="FungiDB:TERG_08087"/>
<feature type="compositionally biased region" description="Acidic residues" evidence="1">
    <location>
        <begin position="424"/>
        <end position="437"/>
    </location>
</feature>
<sequence length="878" mass="96271">MEAIIIDESMELAPDTARYFDPHDDIEIDLDEVGAPSHDDDVIVDDASMAGSDQAEIMGGTHEPVKDADMVDDSHGAQHVEDSHKQAEEDYQFVDGALDIDNQSYEMEDDYEEDIDAPIPGTGVMEPDLPGKGAPSAEMAEDGYNGMEDEPTGMVEPSVHPEVTEQNVSSVSKERSENSGILPPGEQEQVHEVNLSAGEPDQGITSDEQPQNAEHLETEEPVYGVNSPGKEIAPETLDESNNRVSEEGPVPRKSETGAQESEASILHNVQVLYQDSEISLFPPKEDDLSETYFLEDEALADEPIGDLLNACRVVLGDHMGTEEELYMEIECLGLHLTEAVHPPISLSQIVQVYLDLCRNDGDTNPGPLYITLATQPSFTQNFNTLSEAAQSGKGLSYVGKWDECENQIMFEEHENTESQHGEEAENTEIGEKDEETEAPAHEPSTPQSHSEVDHEEDNKEETYVNEGIEINSNETEHQEAQPVSAEVAEVIAEAEASHAEVNQAEQEDAAHESFPPDDGAQQVTDQNLPVEQVEELGCENAQENAQSPIPDNEGVEPSVPNTSQDTNTEPTHESVADAHEDFIEIDLEAFDEESHNDDDHVNDGSSHPSHEQAAEPSTPEPSYNPLEVDEDIFKSPTAAEVELPNESPEDQKTDRLDEVAHPTETYDENQIETILPEGRNSDEDTASAIPVEEGQAQDFNAIEVVDSATGETLLEPNAESKEPEVNVEGVTIPGSAELEADWHHDAPENRDLVDPEEEPYQTELLDGEYLEAHNVAEDAEVTASKQEPESNGTAQNGTDFQEQSPKAGKRPRVDDEPSSMPNTVPGQQTSTTIESLYIWMATTLKPFPSVVLGNWDVLNGWMLPLQTDHYLPIFPSSS</sequence>
<feature type="compositionally biased region" description="Polar residues" evidence="1">
    <location>
        <begin position="819"/>
        <end position="828"/>
    </location>
</feature>
<feature type="compositionally biased region" description="Basic and acidic residues" evidence="1">
    <location>
        <begin position="740"/>
        <end position="753"/>
    </location>
</feature>
<feature type="compositionally biased region" description="Polar residues" evidence="1">
    <location>
        <begin position="203"/>
        <end position="212"/>
    </location>
</feature>
<evidence type="ECO:0000313" key="2">
    <source>
        <dbReference type="EMBL" id="OAL68416.1"/>
    </source>
</evidence>
<proteinExistence type="predicted"/>
<feature type="compositionally biased region" description="Polar residues" evidence="1">
    <location>
        <begin position="783"/>
        <end position="804"/>
    </location>
</feature>
<evidence type="ECO:0000256" key="1">
    <source>
        <dbReference type="SAM" id="MobiDB-lite"/>
    </source>
</evidence>
<accession>A0A178F8Z6</accession>
<feature type="region of interest" description="Disordered" evidence="1">
    <location>
        <begin position="198"/>
        <end position="262"/>
    </location>
</feature>
<feature type="compositionally biased region" description="Acidic residues" evidence="1">
    <location>
        <begin position="583"/>
        <end position="596"/>
    </location>
</feature>
<feature type="compositionally biased region" description="Basic and acidic residues" evidence="1">
    <location>
        <begin position="570"/>
        <end position="582"/>
    </location>
</feature>
<reference evidence="2 3" key="1">
    <citation type="submission" date="2016-05" db="EMBL/GenBank/DDBJ databases">
        <title>Genome sequencing of Trichophyton rubrum CMCC(F)T1i isolated from hair.</title>
        <authorList>
            <person name="Zhan P."/>
            <person name="Tao Y."/>
            <person name="Liu W."/>
        </authorList>
    </citation>
    <scope>NUCLEOTIDE SEQUENCE [LARGE SCALE GENOMIC DNA]</scope>
    <source>
        <strain evidence="3">CMCC(F)T1i</strain>
    </source>
</reference>
<protein>
    <submittedName>
        <fullName evidence="2">Uncharacterized protein</fullName>
    </submittedName>
</protein>
<gene>
    <name evidence="2" type="ORF">A7C99_0357</name>
</gene>
<feature type="compositionally biased region" description="Polar residues" evidence="1">
    <location>
        <begin position="559"/>
        <end position="569"/>
    </location>
</feature>
<organism evidence="2 3">
    <name type="scientific">Trichophyton rubrum</name>
    <name type="common">Athlete's foot fungus</name>
    <name type="synonym">Epidermophyton rubrum</name>
    <dbReference type="NCBI Taxonomy" id="5551"/>
    <lineage>
        <taxon>Eukaryota</taxon>
        <taxon>Fungi</taxon>
        <taxon>Dikarya</taxon>
        <taxon>Ascomycota</taxon>
        <taxon>Pezizomycotina</taxon>
        <taxon>Eurotiomycetes</taxon>
        <taxon>Eurotiomycetidae</taxon>
        <taxon>Onygenales</taxon>
        <taxon>Arthrodermataceae</taxon>
        <taxon>Trichophyton</taxon>
    </lineage>
</organism>
<feature type="region of interest" description="Disordered" evidence="1">
    <location>
        <begin position="495"/>
        <end position="684"/>
    </location>
</feature>
<dbReference type="InterPro" id="IPR018822">
    <property type="entry name" value="UPF0646"/>
</dbReference>
<dbReference type="Proteomes" id="UP000243015">
    <property type="component" value="Unassembled WGS sequence"/>
</dbReference>
<feature type="compositionally biased region" description="Basic and acidic residues" evidence="1">
    <location>
        <begin position="413"/>
        <end position="423"/>
    </location>
</feature>
<name>A0A178F8Z6_TRIRU</name>
<dbReference type="Pfam" id="PF10336">
    <property type="entry name" value="DUF2420"/>
    <property type="match status" value="1"/>
</dbReference>
<dbReference type="EMBL" id="LHPM01000007">
    <property type="protein sequence ID" value="OAL68416.1"/>
    <property type="molecule type" value="Genomic_DNA"/>
</dbReference>
<comment type="caution">
    <text evidence="2">The sequence shown here is derived from an EMBL/GenBank/DDBJ whole genome shotgun (WGS) entry which is preliminary data.</text>
</comment>
<feature type="compositionally biased region" description="Basic and acidic residues" evidence="1">
    <location>
        <begin position="649"/>
        <end position="661"/>
    </location>
</feature>
<evidence type="ECO:0000313" key="3">
    <source>
        <dbReference type="Proteomes" id="UP000243015"/>
    </source>
</evidence>
<dbReference type="AlphaFoldDB" id="A0A178F8Z6"/>